<dbReference type="RefSeq" id="WP_011976742.1">
    <property type="nucleotide sequence ID" value="NZ_JACDUL010000002.1"/>
</dbReference>
<evidence type="ECO:0008006" key="5">
    <source>
        <dbReference type="Google" id="ProtNLM"/>
    </source>
</evidence>
<dbReference type="PANTHER" id="PTHR11927">
    <property type="entry name" value="GALACTOSIDE 2-L-FUCOSYLTRANSFERASE"/>
    <property type="match status" value="1"/>
</dbReference>
<comment type="caution">
    <text evidence="3">The sequence shown here is derived from an EMBL/GenBank/DDBJ whole genome shotgun (WGS) entry which is preliminary data.</text>
</comment>
<evidence type="ECO:0000313" key="3">
    <source>
        <dbReference type="EMBL" id="MBA2862116.1"/>
    </source>
</evidence>
<proteinExistence type="predicted"/>
<accession>A0A7J9PH86</accession>
<dbReference type="AlphaFoldDB" id="A0A7J9PH86"/>
<dbReference type="GO" id="GO:0016020">
    <property type="term" value="C:membrane"/>
    <property type="evidence" value="ECO:0007669"/>
    <property type="project" value="InterPro"/>
</dbReference>
<name>A0A7J9PH86_METMI</name>
<dbReference type="CDD" id="cd11301">
    <property type="entry name" value="Fut1_Fut2_like"/>
    <property type="match status" value="1"/>
</dbReference>
<protein>
    <recommendedName>
        <fullName evidence="5">Glycosyl transferase family 11</fullName>
    </recommendedName>
</protein>
<dbReference type="PANTHER" id="PTHR11927:SF9">
    <property type="entry name" value="L-FUCOSYLTRANSFERASE"/>
    <property type="match status" value="1"/>
</dbReference>
<dbReference type="Proteomes" id="UP000533207">
    <property type="component" value="Unassembled WGS sequence"/>
</dbReference>
<dbReference type="Pfam" id="PF01531">
    <property type="entry name" value="Glyco_transf_11"/>
    <property type="match status" value="1"/>
</dbReference>
<dbReference type="GO" id="GO:0008107">
    <property type="term" value="F:galactoside 2-alpha-L-fucosyltransferase activity"/>
    <property type="evidence" value="ECO:0007669"/>
    <property type="project" value="InterPro"/>
</dbReference>
<dbReference type="EMBL" id="JACDUL010000002">
    <property type="protein sequence ID" value="MBA2862116.1"/>
    <property type="molecule type" value="Genomic_DNA"/>
</dbReference>
<dbReference type="InterPro" id="IPR002516">
    <property type="entry name" value="Glyco_trans_11"/>
</dbReference>
<evidence type="ECO:0000313" key="4">
    <source>
        <dbReference type="Proteomes" id="UP000533207"/>
    </source>
</evidence>
<reference evidence="3 4" key="1">
    <citation type="submission" date="2020-07" db="EMBL/GenBank/DDBJ databases">
        <title>Genomic Encyclopedia of Type Strains, Phase IV (KMG-V): Genome sequencing to study the core and pangenomes of soil and plant-associated prokaryotes.</title>
        <authorList>
            <person name="Whitman W."/>
        </authorList>
    </citation>
    <scope>NUCLEOTIDE SEQUENCE [LARGE SCALE GENOMIC DNA]</scope>
    <source>
        <strain evidence="3 4">C8</strain>
    </source>
</reference>
<evidence type="ECO:0000256" key="2">
    <source>
        <dbReference type="ARBA" id="ARBA00022679"/>
    </source>
</evidence>
<sequence>MKIIQLKGGLGNQMFQYALYKSLKKRGQEVLLDISWYLKNNAHNGYELEWVFGLSPEYASIRQCFKLGDIPINLIYNVKRKVFPKKTHFFEKSNFNYDNNVFEVTNGYFEGYWQNENYFKNFRSEILNDFSFKNIDKRNAEFSEYLKSINSVSVHVRRGDYVTNQKALNVHGNICNLEYYNKAINLANNNLKNPKFVIFSDDITWCKSNLGIDDPVYVDWNTGPYSYQDMYLMSNCKNNIIANSSFSWWGAWLNQNTEKKVFSPKKWVNDRNNVNIVPNGWIKIK</sequence>
<gene>
    <name evidence="3" type="ORF">HNP90_000995</name>
</gene>
<keyword evidence="1" id="KW-0328">Glycosyltransferase</keyword>
<organism evidence="3 4">
    <name type="scientific">Methanococcus maripaludis</name>
    <name type="common">Methanococcus deltae</name>
    <dbReference type="NCBI Taxonomy" id="39152"/>
    <lineage>
        <taxon>Archaea</taxon>
        <taxon>Methanobacteriati</taxon>
        <taxon>Methanobacteriota</taxon>
        <taxon>Methanomada group</taxon>
        <taxon>Methanococci</taxon>
        <taxon>Methanococcales</taxon>
        <taxon>Methanococcaceae</taxon>
        <taxon>Methanococcus</taxon>
    </lineage>
</organism>
<evidence type="ECO:0000256" key="1">
    <source>
        <dbReference type="ARBA" id="ARBA00022676"/>
    </source>
</evidence>
<keyword evidence="2" id="KW-0808">Transferase</keyword>
<dbReference type="GO" id="GO:0005975">
    <property type="term" value="P:carbohydrate metabolic process"/>
    <property type="evidence" value="ECO:0007669"/>
    <property type="project" value="InterPro"/>
</dbReference>